<proteinExistence type="predicted"/>
<comment type="caution">
    <text evidence="7">The sequence shown here is derived from an EMBL/GenBank/DDBJ whole genome shotgun (WGS) entry which is preliminary data.</text>
</comment>
<keyword evidence="1 5" id="KW-0547">Nucleotide-binding</keyword>
<keyword evidence="2 5" id="KW-0378">Hydrolase</keyword>
<dbReference type="PANTHER" id="PTHR11070:SF3">
    <property type="entry name" value="DNA 3'-5' HELICASE"/>
    <property type="match status" value="1"/>
</dbReference>
<feature type="binding site" evidence="5">
    <location>
        <begin position="43"/>
        <end position="50"/>
    </location>
    <ligand>
        <name>ATP</name>
        <dbReference type="ChEBI" id="CHEBI:30616"/>
    </ligand>
</feature>
<dbReference type="InterPro" id="IPR013986">
    <property type="entry name" value="DExx_box_DNA_helicase_dom_sf"/>
</dbReference>
<evidence type="ECO:0000313" key="7">
    <source>
        <dbReference type="EMBL" id="MDY0396637.1"/>
    </source>
</evidence>
<reference evidence="7 8" key="1">
    <citation type="submission" date="2023-10" db="EMBL/GenBank/DDBJ databases">
        <title>Virgibacillus halophilus 5B73C genome.</title>
        <authorList>
            <person name="Miliotis G."/>
            <person name="Sengupta P."/>
            <person name="Hameed A."/>
            <person name="Chuvochina M."/>
            <person name="Mcdonagh F."/>
            <person name="Simpson A.C."/>
            <person name="Singh N.K."/>
            <person name="Rekha P.D."/>
            <person name="Raman K."/>
            <person name="Hugenholtz P."/>
            <person name="Venkateswaran K."/>
        </authorList>
    </citation>
    <scope>NUCLEOTIDE SEQUENCE [LARGE SCALE GENOMIC DNA]</scope>
    <source>
        <strain evidence="7 8">5B73C</strain>
    </source>
</reference>
<evidence type="ECO:0000256" key="2">
    <source>
        <dbReference type="ARBA" id="ARBA00022801"/>
    </source>
</evidence>
<dbReference type="InterPro" id="IPR014016">
    <property type="entry name" value="UvrD-like_ATP-bd"/>
</dbReference>
<sequence length="316" mass="36547">MKNQTNKIDLVQSVLKHKDILNTSSQQADFVLQPLNYGCFLSACPGSGKTHSVSLKFAYEINNWISKASGIAVLSFTNNAADEIKKRANYYLEEKSVGYPHFVGTIDSWIHAYIFHPFAKEVTGFIGQNNDYTHKLIQEGNHGPWIKNYSYKSVSILDYTFDKNDELLPTNDKIRIDNNAYTINTLLERKLKFAKDGFVTYSDIEYWTYKVLQKRIDILHLIAQRFPFIIIDECQDLSEIQLEIFELLKQAGVSIHLVGDLDQSIYEFRNVFPENVRGKIITWGLRELELSTNYRSVQQICDVITKLSKKTTNNWY</sequence>
<name>A0ABU5CDF5_9BACI</name>
<dbReference type="Proteomes" id="UP001281447">
    <property type="component" value="Unassembled WGS sequence"/>
</dbReference>
<gene>
    <name evidence="7" type="ORF">RWE15_22935</name>
</gene>
<dbReference type="SUPFAM" id="SSF52540">
    <property type="entry name" value="P-loop containing nucleoside triphosphate hydrolases"/>
    <property type="match status" value="1"/>
</dbReference>
<dbReference type="EMBL" id="JAWDIP010000004">
    <property type="protein sequence ID" value="MDY0396637.1"/>
    <property type="molecule type" value="Genomic_DNA"/>
</dbReference>
<organism evidence="7 8">
    <name type="scientific">Tigheibacillus halophilus</name>
    <dbReference type="NCBI Taxonomy" id="361280"/>
    <lineage>
        <taxon>Bacteria</taxon>
        <taxon>Bacillati</taxon>
        <taxon>Bacillota</taxon>
        <taxon>Bacilli</taxon>
        <taxon>Bacillales</taxon>
        <taxon>Bacillaceae</taxon>
        <taxon>Tigheibacillus</taxon>
    </lineage>
</organism>
<dbReference type="InterPro" id="IPR027417">
    <property type="entry name" value="P-loop_NTPase"/>
</dbReference>
<protein>
    <submittedName>
        <fullName evidence="7">ATP-dependent helicase</fullName>
        <ecNumber evidence="7">3.6.4.-</ecNumber>
    </submittedName>
</protein>
<dbReference type="EC" id="3.6.4.-" evidence="7"/>
<dbReference type="PROSITE" id="PS51198">
    <property type="entry name" value="UVRD_HELICASE_ATP_BIND"/>
    <property type="match status" value="1"/>
</dbReference>
<evidence type="ECO:0000256" key="3">
    <source>
        <dbReference type="ARBA" id="ARBA00022806"/>
    </source>
</evidence>
<dbReference type="Gene3D" id="3.40.50.300">
    <property type="entry name" value="P-loop containing nucleotide triphosphate hydrolases"/>
    <property type="match status" value="1"/>
</dbReference>
<evidence type="ECO:0000256" key="4">
    <source>
        <dbReference type="ARBA" id="ARBA00022840"/>
    </source>
</evidence>
<keyword evidence="8" id="KW-1185">Reference proteome</keyword>
<keyword evidence="3 5" id="KW-0347">Helicase</keyword>
<dbReference type="PANTHER" id="PTHR11070">
    <property type="entry name" value="UVRD / RECB / PCRA DNA HELICASE FAMILY MEMBER"/>
    <property type="match status" value="1"/>
</dbReference>
<dbReference type="Gene3D" id="1.10.10.160">
    <property type="match status" value="1"/>
</dbReference>
<evidence type="ECO:0000313" key="8">
    <source>
        <dbReference type="Proteomes" id="UP001281447"/>
    </source>
</evidence>
<feature type="domain" description="UvrD-like helicase ATP-binding" evidence="6">
    <location>
        <begin position="22"/>
        <end position="297"/>
    </location>
</feature>
<dbReference type="GO" id="GO:0016787">
    <property type="term" value="F:hydrolase activity"/>
    <property type="evidence" value="ECO:0007669"/>
    <property type="project" value="UniProtKB-KW"/>
</dbReference>
<dbReference type="Pfam" id="PF00580">
    <property type="entry name" value="UvrD-helicase"/>
    <property type="match status" value="1"/>
</dbReference>
<dbReference type="InterPro" id="IPR000212">
    <property type="entry name" value="DNA_helicase_UvrD/REP"/>
</dbReference>
<keyword evidence="4 5" id="KW-0067">ATP-binding</keyword>
<evidence type="ECO:0000256" key="1">
    <source>
        <dbReference type="ARBA" id="ARBA00022741"/>
    </source>
</evidence>
<accession>A0ABU5CDF5</accession>
<dbReference type="GO" id="GO:0004386">
    <property type="term" value="F:helicase activity"/>
    <property type="evidence" value="ECO:0007669"/>
    <property type="project" value="UniProtKB-KW"/>
</dbReference>
<evidence type="ECO:0000256" key="5">
    <source>
        <dbReference type="PROSITE-ProRule" id="PRU00560"/>
    </source>
</evidence>
<evidence type="ECO:0000259" key="6">
    <source>
        <dbReference type="PROSITE" id="PS51198"/>
    </source>
</evidence>